<name>A0A2P5F2X0_TREOI</name>
<feature type="region of interest" description="Disordered" evidence="1">
    <location>
        <begin position="1"/>
        <end position="21"/>
    </location>
</feature>
<organism evidence="2 3">
    <name type="scientific">Trema orientale</name>
    <name type="common">Charcoal tree</name>
    <name type="synonym">Celtis orientalis</name>
    <dbReference type="NCBI Taxonomy" id="63057"/>
    <lineage>
        <taxon>Eukaryota</taxon>
        <taxon>Viridiplantae</taxon>
        <taxon>Streptophyta</taxon>
        <taxon>Embryophyta</taxon>
        <taxon>Tracheophyta</taxon>
        <taxon>Spermatophyta</taxon>
        <taxon>Magnoliopsida</taxon>
        <taxon>eudicotyledons</taxon>
        <taxon>Gunneridae</taxon>
        <taxon>Pentapetalae</taxon>
        <taxon>rosids</taxon>
        <taxon>fabids</taxon>
        <taxon>Rosales</taxon>
        <taxon>Cannabaceae</taxon>
        <taxon>Trema</taxon>
    </lineage>
</organism>
<reference evidence="3" key="1">
    <citation type="submission" date="2016-06" db="EMBL/GenBank/DDBJ databases">
        <title>Parallel loss of symbiosis genes in relatives of nitrogen-fixing non-legume Parasponia.</title>
        <authorList>
            <person name="Van Velzen R."/>
            <person name="Holmer R."/>
            <person name="Bu F."/>
            <person name="Rutten L."/>
            <person name="Van Zeijl A."/>
            <person name="Liu W."/>
            <person name="Santuari L."/>
            <person name="Cao Q."/>
            <person name="Sharma T."/>
            <person name="Shen D."/>
            <person name="Roswanjaya Y."/>
            <person name="Wardhani T."/>
            <person name="Kalhor M.S."/>
            <person name="Jansen J."/>
            <person name="Van den Hoogen J."/>
            <person name="Gungor B."/>
            <person name="Hartog M."/>
            <person name="Hontelez J."/>
            <person name="Verver J."/>
            <person name="Yang W.-C."/>
            <person name="Schijlen E."/>
            <person name="Repin R."/>
            <person name="Schilthuizen M."/>
            <person name="Schranz E."/>
            <person name="Heidstra R."/>
            <person name="Miyata K."/>
            <person name="Fedorova E."/>
            <person name="Kohlen W."/>
            <person name="Bisseling T."/>
            <person name="Smit S."/>
            <person name="Geurts R."/>
        </authorList>
    </citation>
    <scope>NUCLEOTIDE SEQUENCE [LARGE SCALE GENOMIC DNA]</scope>
    <source>
        <strain evidence="3">cv. RG33-2</strain>
    </source>
</reference>
<proteinExistence type="predicted"/>
<comment type="caution">
    <text evidence="2">The sequence shown here is derived from an EMBL/GenBank/DDBJ whole genome shotgun (WGS) entry which is preliminary data.</text>
</comment>
<sequence>MGSTFTSRTERRRNSTAPPFTPRLDLADIAIGTQGSTPSLILKACPSTLARYQTTLRVTDYAIDECAIISQYCSPYITRGLSNDQAIPIVLRMNHEDR</sequence>
<dbReference type="InParanoid" id="A0A2P5F2X0"/>
<dbReference type="Proteomes" id="UP000237000">
    <property type="component" value="Unassembled WGS sequence"/>
</dbReference>
<protein>
    <submittedName>
        <fullName evidence="2">Uncharacterized protein</fullName>
    </submittedName>
</protein>
<gene>
    <name evidence="2" type="ORF">TorRG33x02_122000</name>
</gene>
<dbReference type="AlphaFoldDB" id="A0A2P5F2X0"/>
<evidence type="ECO:0000313" key="2">
    <source>
        <dbReference type="EMBL" id="PON92128.1"/>
    </source>
</evidence>
<evidence type="ECO:0000313" key="3">
    <source>
        <dbReference type="Proteomes" id="UP000237000"/>
    </source>
</evidence>
<evidence type="ECO:0000256" key="1">
    <source>
        <dbReference type="SAM" id="MobiDB-lite"/>
    </source>
</evidence>
<dbReference type="EMBL" id="JXTC01000069">
    <property type="protein sequence ID" value="PON92128.1"/>
    <property type="molecule type" value="Genomic_DNA"/>
</dbReference>
<accession>A0A2P5F2X0</accession>
<keyword evidence="3" id="KW-1185">Reference proteome</keyword>